<protein>
    <submittedName>
        <fullName evidence="1">Uncharacterized protein</fullName>
    </submittedName>
</protein>
<name>A0AA92QY52_9FIRM</name>
<dbReference type="RefSeq" id="WP_157130632.1">
    <property type="nucleotide sequence ID" value="NZ_CAPVCI010000012.1"/>
</dbReference>
<accession>A0AA92QY52</accession>
<reference evidence="1 2" key="1">
    <citation type="submission" date="2020-11" db="EMBL/GenBank/DDBJ databases">
        <title>Closed and high quality bacterial genomes of the OMM12 community.</title>
        <authorList>
            <person name="Marbouty M."/>
            <person name="Lamy-Besnier Q."/>
            <person name="Debarbieux L."/>
            <person name="Koszul R."/>
        </authorList>
    </citation>
    <scope>NUCLEOTIDE SEQUENCE [LARGE SCALE GENOMIC DNA]</scope>
    <source>
        <strain evidence="1 2">KB18</strain>
    </source>
</reference>
<evidence type="ECO:0000313" key="2">
    <source>
        <dbReference type="Proteomes" id="UP000596035"/>
    </source>
</evidence>
<dbReference type="Proteomes" id="UP000596035">
    <property type="component" value="Chromosome"/>
</dbReference>
<sequence>MPTEKERKDIQKATIYDLRRLISNGDKETFTKEELCRWLDTIADAKDQE</sequence>
<organism evidence="1 2">
    <name type="scientific">Acutalibacter muris</name>
    <dbReference type="NCBI Taxonomy" id="1796620"/>
    <lineage>
        <taxon>Bacteria</taxon>
        <taxon>Bacillati</taxon>
        <taxon>Bacillota</taxon>
        <taxon>Clostridia</taxon>
        <taxon>Eubacteriales</taxon>
        <taxon>Acutalibacteraceae</taxon>
        <taxon>Acutalibacter</taxon>
    </lineage>
</organism>
<dbReference type="AlphaFoldDB" id="A0AA92QY52"/>
<dbReference type="EMBL" id="CP065321">
    <property type="protein sequence ID" value="QQR31683.1"/>
    <property type="molecule type" value="Genomic_DNA"/>
</dbReference>
<proteinExistence type="predicted"/>
<evidence type="ECO:0000313" key="1">
    <source>
        <dbReference type="EMBL" id="QQR31683.1"/>
    </source>
</evidence>
<gene>
    <name evidence="1" type="ORF">I5Q82_08550</name>
</gene>